<evidence type="ECO:0000256" key="1">
    <source>
        <dbReference type="SAM" id="MobiDB-lite"/>
    </source>
</evidence>
<dbReference type="Proteomes" id="UP001054821">
    <property type="component" value="Chromosome 3"/>
</dbReference>
<sequence length="77" mass="8543">MRQEDRVYIFLDDLDDRLHKARSDVLHMTLFPTVDQAYAYVRCEDVQQAVMMGSSTPNSAGLPAKSAPRSGPSTRAG</sequence>
<protein>
    <submittedName>
        <fullName evidence="2">Uncharacterized protein</fullName>
    </submittedName>
</protein>
<reference evidence="2 3" key="1">
    <citation type="journal article" date="2022" name="G3 (Bethesda)">
        <title>Whole-genome sequence and methylome profiling of the almond [Prunus dulcis (Mill.) D.A. Webb] cultivar 'Nonpareil'.</title>
        <authorList>
            <person name="D'Amico-Willman K.M."/>
            <person name="Ouma W.Z."/>
            <person name="Meulia T."/>
            <person name="Sideli G.M."/>
            <person name="Gradziel T.M."/>
            <person name="Fresnedo-Ramirez J."/>
        </authorList>
    </citation>
    <scope>NUCLEOTIDE SEQUENCE [LARGE SCALE GENOMIC DNA]</scope>
    <source>
        <strain evidence="2">Clone GOH B32 T37-40</strain>
    </source>
</reference>
<comment type="caution">
    <text evidence="2">The sequence shown here is derived from an EMBL/GenBank/DDBJ whole genome shotgun (WGS) entry which is preliminary data.</text>
</comment>
<name>A0AAD4Z8D8_PRUDU</name>
<organism evidence="2 3">
    <name type="scientific">Prunus dulcis</name>
    <name type="common">Almond</name>
    <name type="synonym">Amygdalus dulcis</name>
    <dbReference type="NCBI Taxonomy" id="3755"/>
    <lineage>
        <taxon>Eukaryota</taxon>
        <taxon>Viridiplantae</taxon>
        <taxon>Streptophyta</taxon>
        <taxon>Embryophyta</taxon>
        <taxon>Tracheophyta</taxon>
        <taxon>Spermatophyta</taxon>
        <taxon>Magnoliopsida</taxon>
        <taxon>eudicotyledons</taxon>
        <taxon>Gunneridae</taxon>
        <taxon>Pentapetalae</taxon>
        <taxon>rosids</taxon>
        <taxon>fabids</taxon>
        <taxon>Rosales</taxon>
        <taxon>Rosaceae</taxon>
        <taxon>Amygdaloideae</taxon>
        <taxon>Amygdaleae</taxon>
        <taxon>Prunus</taxon>
    </lineage>
</organism>
<evidence type="ECO:0000313" key="2">
    <source>
        <dbReference type="EMBL" id="KAI5336366.1"/>
    </source>
</evidence>
<feature type="region of interest" description="Disordered" evidence="1">
    <location>
        <begin position="53"/>
        <end position="77"/>
    </location>
</feature>
<dbReference type="AlphaFoldDB" id="A0AAD4Z8D8"/>
<dbReference type="EMBL" id="JAJFAZ020000003">
    <property type="protein sequence ID" value="KAI5336366.1"/>
    <property type="molecule type" value="Genomic_DNA"/>
</dbReference>
<gene>
    <name evidence="2" type="ORF">L3X38_015633</name>
</gene>
<proteinExistence type="predicted"/>
<accession>A0AAD4Z8D8</accession>
<keyword evidence="3" id="KW-1185">Reference proteome</keyword>
<evidence type="ECO:0000313" key="3">
    <source>
        <dbReference type="Proteomes" id="UP001054821"/>
    </source>
</evidence>